<dbReference type="AlphaFoldDB" id="A0AAV4LY36"/>
<sequence length="378" mass="42550">MAAKQKGAKRAKTGAKKKDVKEFVDPEKLYIRDTYGSKLKVCLLRGLEEVKKAEPELDMSEEDVQNLTNSICDSCYDYYMSDRRAFKQKLFDIYVNLKRDNNHDLRRRVITQSMSVEELIHADTRQLAPADLQQRRKMEVERHYQRNVILPADGDGNEKTGATEVAPPSSILSSAKSVERITTSASELSRNASWDSQDSPSLFDESYAASSTDSKVDDDEEYAQSDVESASVGAPDVSHEAEQSPAQDKGAGDEDPSENTSVTETVEPAQSGQKPEELEERKGSFQDDEAVTLFFKRQKKVESDDEEQRSRLPAPPDGSKFTLERTVARIEERIDLLPAYIAKPFRGPLKCGHKRVALLMTRSHMLHGKQPDSKQSWK</sequence>
<gene>
    <name evidence="3" type="ORF">BcabD6B2_34960</name>
</gene>
<protein>
    <submittedName>
        <fullName evidence="3">Transcription factor S-II central domain-containing protein, putative</fullName>
    </submittedName>
</protein>
<feature type="region of interest" description="Disordered" evidence="1">
    <location>
        <begin position="147"/>
        <end position="320"/>
    </location>
</feature>
<evidence type="ECO:0000256" key="1">
    <source>
        <dbReference type="SAM" id="MobiDB-lite"/>
    </source>
</evidence>
<evidence type="ECO:0000313" key="4">
    <source>
        <dbReference type="Proteomes" id="UP001497744"/>
    </source>
</evidence>
<dbReference type="GO" id="GO:0006351">
    <property type="term" value="P:DNA-templated transcription"/>
    <property type="evidence" value="ECO:0007669"/>
    <property type="project" value="InterPro"/>
</dbReference>
<dbReference type="RefSeq" id="XP_067716130.1">
    <property type="nucleotide sequence ID" value="XM_067860029.1"/>
</dbReference>
<dbReference type="GeneID" id="94195542"/>
<dbReference type="EMBL" id="BPLF01000003">
    <property type="protein sequence ID" value="GIX64061.1"/>
    <property type="molecule type" value="Genomic_DNA"/>
</dbReference>
<organism evidence="3 4">
    <name type="scientific">Babesia caballi</name>
    <dbReference type="NCBI Taxonomy" id="5871"/>
    <lineage>
        <taxon>Eukaryota</taxon>
        <taxon>Sar</taxon>
        <taxon>Alveolata</taxon>
        <taxon>Apicomplexa</taxon>
        <taxon>Aconoidasida</taxon>
        <taxon>Piroplasmida</taxon>
        <taxon>Babesiidae</taxon>
        <taxon>Babesia</taxon>
    </lineage>
</organism>
<dbReference type="Proteomes" id="UP001497744">
    <property type="component" value="Unassembled WGS sequence"/>
</dbReference>
<evidence type="ECO:0000313" key="3">
    <source>
        <dbReference type="EMBL" id="GIX64061.1"/>
    </source>
</evidence>
<evidence type="ECO:0000259" key="2">
    <source>
        <dbReference type="PROSITE" id="PS51321"/>
    </source>
</evidence>
<dbReference type="InterPro" id="IPR003618">
    <property type="entry name" value="TFIIS_cen_dom"/>
</dbReference>
<name>A0AAV4LY36_BABCB</name>
<accession>A0AAV4LY36</accession>
<feature type="compositionally biased region" description="Polar residues" evidence="1">
    <location>
        <begin position="170"/>
        <end position="200"/>
    </location>
</feature>
<dbReference type="PROSITE" id="PS51321">
    <property type="entry name" value="TFIIS_CENTRAL"/>
    <property type="match status" value="1"/>
</dbReference>
<dbReference type="SUPFAM" id="SSF46942">
    <property type="entry name" value="Elongation factor TFIIS domain 2"/>
    <property type="match status" value="1"/>
</dbReference>
<keyword evidence="4" id="KW-1185">Reference proteome</keyword>
<dbReference type="InterPro" id="IPR036575">
    <property type="entry name" value="TFIIS_cen_dom_sf"/>
</dbReference>
<comment type="caution">
    <text evidence="3">The sequence shown here is derived from an EMBL/GenBank/DDBJ whole genome shotgun (WGS) entry which is preliminary data.</text>
</comment>
<proteinExistence type="predicted"/>
<reference evidence="3 4" key="1">
    <citation type="submission" date="2021-06" db="EMBL/GenBank/DDBJ databases">
        <title>Genome sequence of Babesia caballi.</title>
        <authorList>
            <person name="Yamagishi J."/>
            <person name="Kidaka T."/>
            <person name="Ochi A."/>
        </authorList>
    </citation>
    <scope>NUCLEOTIDE SEQUENCE [LARGE SCALE GENOMIC DNA]</scope>
    <source>
        <strain evidence="3">USDA-D6B2</strain>
    </source>
</reference>
<feature type="compositionally biased region" description="Polar residues" evidence="1">
    <location>
        <begin position="258"/>
        <end position="273"/>
    </location>
</feature>
<feature type="compositionally biased region" description="Basic and acidic residues" evidence="1">
    <location>
        <begin position="274"/>
        <end position="285"/>
    </location>
</feature>
<feature type="domain" description="TFIIS central" evidence="2">
    <location>
        <begin position="31"/>
        <end position="155"/>
    </location>
</feature>
<dbReference type="Gene3D" id="1.10.472.30">
    <property type="entry name" value="Transcription elongation factor S-II, central domain"/>
    <property type="match status" value="1"/>
</dbReference>
<dbReference type="Pfam" id="PF07500">
    <property type="entry name" value="TFIIS_M"/>
    <property type="match status" value="1"/>
</dbReference>